<dbReference type="InterPro" id="IPR009057">
    <property type="entry name" value="Homeodomain-like_sf"/>
</dbReference>
<protein>
    <submittedName>
        <fullName evidence="4">TetR/AcrR family transcriptional regulator</fullName>
    </submittedName>
</protein>
<proteinExistence type="predicted"/>
<evidence type="ECO:0000313" key="5">
    <source>
        <dbReference type="Proteomes" id="UP000824230"/>
    </source>
</evidence>
<evidence type="ECO:0000313" key="4">
    <source>
        <dbReference type="EMBL" id="HIX39078.1"/>
    </source>
</evidence>
<feature type="DNA-binding region" description="H-T-H motif" evidence="2">
    <location>
        <begin position="34"/>
        <end position="53"/>
    </location>
</feature>
<sequence>MKNLSKNTAKEFTKNCIMDALLQLMHTKDYEQITISELTRKAGVSRMSYYRSYSSKDSILTDYMHRILKEYAEELKGPAFQADFQTYEHILWSLKYLQKYKDYVLCLKKANRSEILLHGLDLYMLSVTKPLDKSALERYELYYYSGALYNIFMHWIEDDMKEDIEVIASIIYEHVRHSRFNDRKK</sequence>
<dbReference type="AlphaFoldDB" id="A0A9D2ANJ2"/>
<dbReference type="Gene3D" id="1.10.357.10">
    <property type="entry name" value="Tetracycline Repressor, domain 2"/>
    <property type="match status" value="1"/>
</dbReference>
<dbReference type="PANTHER" id="PTHR43479:SF11">
    <property type="entry name" value="ACREF_ENVCD OPERON REPRESSOR-RELATED"/>
    <property type="match status" value="1"/>
</dbReference>
<dbReference type="Pfam" id="PF00440">
    <property type="entry name" value="TetR_N"/>
    <property type="match status" value="1"/>
</dbReference>
<evidence type="ECO:0000256" key="1">
    <source>
        <dbReference type="ARBA" id="ARBA00023125"/>
    </source>
</evidence>
<keyword evidence="1 2" id="KW-0238">DNA-binding</keyword>
<accession>A0A9D2ANJ2</accession>
<dbReference type="GO" id="GO:0003677">
    <property type="term" value="F:DNA binding"/>
    <property type="evidence" value="ECO:0007669"/>
    <property type="project" value="UniProtKB-UniRule"/>
</dbReference>
<reference evidence="4" key="1">
    <citation type="journal article" date="2021" name="PeerJ">
        <title>Extensive microbial diversity within the chicken gut microbiome revealed by metagenomics and culture.</title>
        <authorList>
            <person name="Gilroy R."/>
            <person name="Ravi A."/>
            <person name="Getino M."/>
            <person name="Pursley I."/>
            <person name="Horton D.L."/>
            <person name="Alikhan N.F."/>
            <person name="Baker D."/>
            <person name="Gharbi K."/>
            <person name="Hall N."/>
            <person name="Watson M."/>
            <person name="Adriaenssens E.M."/>
            <person name="Foster-Nyarko E."/>
            <person name="Jarju S."/>
            <person name="Secka A."/>
            <person name="Antonio M."/>
            <person name="Oren A."/>
            <person name="Chaudhuri R.R."/>
            <person name="La Ragione R."/>
            <person name="Hildebrand F."/>
            <person name="Pallen M.J."/>
        </authorList>
    </citation>
    <scope>NUCLEOTIDE SEQUENCE</scope>
    <source>
        <strain evidence="4">ChiHjej12B11-1927</strain>
    </source>
</reference>
<dbReference type="InterPro" id="IPR001647">
    <property type="entry name" value="HTH_TetR"/>
</dbReference>
<reference evidence="4" key="2">
    <citation type="submission" date="2021-04" db="EMBL/GenBank/DDBJ databases">
        <authorList>
            <person name="Gilroy R."/>
        </authorList>
    </citation>
    <scope>NUCLEOTIDE SEQUENCE</scope>
    <source>
        <strain evidence="4">ChiHjej12B11-1927</strain>
    </source>
</reference>
<dbReference type="PANTHER" id="PTHR43479">
    <property type="entry name" value="ACREF/ENVCD OPERON REPRESSOR-RELATED"/>
    <property type="match status" value="1"/>
</dbReference>
<gene>
    <name evidence="4" type="ORF">H9738_14640</name>
</gene>
<dbReference type="EMBL" id="DXFG01000335">
    <property type="protein sequence ID" value="HIX39078.1"/>
    <property type="molecule type" value="Genomic_DNA"/>
</dbReference>
<feature type="domain" description="HTH tetR-type" evidence="3">
    <location>
        <begin position="11"/>
        <end position="71"/>
    </location>
</feature>
<comment type="caution">
    <text evidence="4">The sequence shown here is derived from an EMBL/GenBank/DDBJ whole genome shotgun (WGS) entry which is preliminary data.</text>
</comment>
<evidence type="ECO:0000256" key="2">
    <source>
        <dbReference type="PROSITE-ProRule" id="PRU00335"/>
    </source>
</evidence>
<name>A0A9D2ANJ2_9FIRM</name>
<evidence type="ECO:0000259" key="3">
    <source>
        <dbReference type="PROSITE" id="PS50977"/>
    </source>
</evidence>
<dbReference type="SUPFAM" id="SSF46689">
    <property type="entry name" value="Homeodomain-like"/>
    <property type="match status" value="1"/>
</dbReference>
<dbReference type="Proteomes" id="UP000824230">
    <property type="component" value="Unassembled WGS sequence"/>
</dbReference>
<dbReference type="PROSITE" id="PS50977">
    <property type="entry name" value="HTH_TETR_2"/>
    <property type="match status" value="1"/>
</dbReference>
<organism evidence="4 5">
    <name type="scientific">Candidatus Blautia pullistercoris</name>
    <dbReference type="NCBI Taxonomy" id="2838499"/>
    <lineage>
        <taxon>Bacteria</taxon>
        <taxon>Bacillati</taxon>
        <taxon>Bacillota</taxon>
        <taxon>Clostridia</taxon>
        <taxon>Lachnospirales</taxon>
        <taxon>Lachnospiraceae</taxon>
        <taxon>Blautia</taxon>
    </lineage>
</organism>
<dbReference type="InterPro" id="IPR050624">
    <property type="entry name" value="HTH-type_Tx_Regulator"/>
</dbReference>